<feature type="repeat" description="ANK" evidence="3">
    <location>
        <begin position="1316"/>
        <end position="1348"/>
    </location>
</feature>
<dbReference type="PRINTS" id="PR01415">
    <property type="entry name" value="ANKYRIN"/>
</dbReference>
<dbReference type="SUPFAM" id="SSF53474">
    <property type="entry name" value="alpha/beta-Hydrolases"/>
    <property type="match status" value="1"/>
</dbReference>
<evidence type="ECO:0000259" key="6">
    <source>
        <dbReference type="Pfam" id="PF24883"/>
    </source>
</evidence>
<dbReference type="Proteomes" id="UP001310890">
    <property type="component" value="Unassembled WGS sequence"/>
</dbReference>
<feature type="compositionally biased region" description="Polar residues" evidence="5">
    <location>
        <begin position="58"/>
        <end position="69"/>
    </location>
</feature>
<dbReference type="EMBL" id="JAVRRL010000011">
    <property type="protein sequence ID" value="KAK5115752.1"/>
    <property type="molecule type" value="Genomic_DNA"/>
</dbReference>
<dbReference type="PANTHER" id="PTHR24198">
    <property type="entry name" value="ANKYRIN REPEAT AND PROTEIN KINASE DOMAIN-CONTAINING PROTEIN"/>
    <property type="match status" value="1"/>
</dbReference>
<keyword evidence="1" id="KW-0677">Repeat</keyword>
<evidence type="ECO:0000256" key="2">
    <source>
        <dbReference type="ARBA" id="ARBA00023043"/>
    </source>
</evidence>
<evidence type="ECO:0000313" key="8">
    <source>
        <dbReference type="Proteomes" id="UP001310890"/>
    </source>
</evidence>
<accession>A0AAN7YII4</accession>
<feature type="compositionally biased region" description="Basic and acidic residues" evidence="5">
    <location>
        <begin position="1698"/>
        <end position="1711"/>
    </location>
</feature>
<dbReference type="InterPro" id="IPR029058">
    <property type="entry name" value="AB_hydrolase_fold"/>
</dbReference>
<dbReference type="PANTHER" id="PTHR24198:SF165">
    <property type="entry name" value="ANKYRIN REPEAT-CONTAINING PROTEIN-RELATED"/>
    <property type="match status" value="1"/>
</dbReference>
<evidence type="ECO:0000256" key="5">
    <source>
        <dbReference type="SAM" id="MobiDB-lite"/>
    </source>
</evidence>
<dbReference type="Gene3D" id="3.40.50.1820">
    <property type="entry name" value="alpha/beta hydrolase"/>
    <property type="match status" value="1"/>
</dbReference>
<dbReference type="Pfam" id="PF12796">
    <property type="entry name" value="Ank_2"/>
    <property type="match status" value="3"/>
</dbReference>
<evidence type="ECO:0000256" key="1">
    <source>
        <dbReference type="ARBA" id="ARBA00022737"/>
    </source>
</evidence>
<dbReference type="SMART" id="SM00248">
    <property type="entry name" value="ANK"/>
    <property type="match status" value="9"/>
</dbReference>
<evidence type="ECO:0000313" key="7">
    <source>
        <dbReference type="EMBL" id="KAK5115752.1"/>
    </source>
</evidence>
<comment type="caution">
    <text evidence="7">The sequence shown here is derived from an EMBL/GenBank/DDBJ whole genome shotgun (WGS) entry which is preliminary data.</text>
</comment>
<dbReference type="Gene3D" id="1.25.40.20">
    <property type="entry name" value="Ankyrin repeat-containing domain"/>
    <property type="match status" value="3"/>
</dbReference>
<dbReference type="InterPro" id="IPR056884">
    <property type="entry name" value="NPHP3-like_N"/>
</dbReference>
<dbReference type="Pfam" id="PF24883">
    <property type="entry name" value="NPHP3_N"/>
    <property type="match status" value="1"/>
</dbReference>
<feature type="repeat" description="ANK" evidence="3">
    <location>
        <begin position="1417"/>
        <end position="1449"/>
    </location>
</feature>
<feature type="domain" description="Nephrocystin 3-like N-terminal" evidence="6">
    <location>
        <begin position="393"/>
        <end position="564"/>
    </location>
</feature>
<keyword evidence="4" id="KW-0175">Coiled coil</keyword>
<dbReference type="PROSITE" id="PS50297">
    <property type="entry name" value="ANK_REP_REGION"/>
    <property type="match status" value="5"/>
</dbReference>
<feature type="repeat" description="ANK" evidence="3">
    <location>
        <begin position="1384"/>
        <end position="1416"/>
    </location>
</feature>
<keyword evidence="2 3" id="KW-0040">ANK repeat</keyword>
<feature type="repeat" description="ANK" evidence="3">
    <location>
        <begin position="993"/>
        <end position="1025"/>
    </location>
</feature>
<protein>
    <recommendedName>
        <fullName evidence="6">Nephrocystin 3-like N-terminal domain-containing protein</fullName>
    </recommendedName>
</protein>
<sequence>MPRLPQRGPPRQNVVTLNRDIGQGIKVFNDPPHADVDILAVPGLGANPEECWTWSPPGKQSRNTRQNGTDDPAVDIERGSNVRQDFNWIRDRDGLAILFPKARIMLYDYASAWKGRNKVRATMKSICTVLLDDISEKRKHEAASARPIIWIGHSMGGVVIAKTLCIAKGRKEYETTATCTTGCAFFGVPFAGTEMAKVALLYNSVFGNDAYEDLLEFMRAEKNTTLDEVRDDFVEFCNKLKPPIDLLCAWEQKPMDASFSTNWMQKLPKLGQHKYFAAGARAVVGAGLWSVGAGTHLVSRESAVLAGAHEVCLTADHRGLIQFDSVTSKEFEHVKRGLSRMYLNAGKNSRERNVASGSNNLTRVFVHQVREVLEGVDMRARYRAKVGQNPVSSWLTAEEKYKEWLASRSGGELRYPYLWLKGGAGSGKTNAALMAIQLINQTQHEEQHTVLDRGSQAAFLAYFLCDRTPGCCTAEDMLKSIITQLINQEEALAQHAKWFVTGQRYRDTTIASAKSLSTITVENLWKYLQDMLEDPVINTAHVVISNIHCLESSESTSALLCRLREAAIMSTEAPSPSVDGTTRKARWLITSRDETHICKHLIAEHIFMIDMEDDREYGRERSQDRKRQAQLAVARLMKNKDYRPDLAYFMRSSMEKQAEDVKWIEVLFLLLEEKPRDTDGLTIRRWLKEVGSYNLHALINYAWSMILARNEQSRVEVEELLQVVTIAYEPLTLSDLVALLEITDLERLKALIRSCSPVLQIGDTGDAMERVIFGNSEFKEQLAEVAHGHGGSSSPQRKQYHGMMALRCFTYLKTHAHDLDQNPDLPSRRFATLRRRTTDDTNVVVVTNEDDELEDTDLNSPRKSTPVCSYSIKYLIKHLGEGFPDVAHELCDDDPDFWGHESKLRDSWLADFRKLTTDLKDVDTSGMSALHIAAGIGANELVSILVDRNGKAALTWTNDQGMTALHVAARNDHCDVVEALIRAGADIEVGDGDAGTALNLAALHGRCKVMKLLIDKHANVNALSAAYGPVINAAILSGNFDAVKQVMHADVRFDIIDYSKYDPPLSLSAGRSEPVLFRDILETGKGKWLQNERLLDQAMIAASASGRVESVETLLAFEHTYTNNTLQTAILSASVEKKWATVGILLDHIIRDTELGNRRDVVLQEVFYLAAVSHGERLELLNKLWHFTGDNITPVVRDFCLYQAVVLRKNSVVAWMLQTCHASADASSTRPKLLSSFEPNITTSSEFVNALTAAAGTGNLPVVQMLLQGRAKIDEEHGCALQLAAGAGFNEVVDCLLRSGADPNRKALDNDQLDFRSGTALQAACENSRLQVVETLLLYGADPNQRGRATSNPILAATQRAEHDILKILLDAPGIKVNTLKDGYETTPLIYAAGGMSVEAVELLISKGAQINDQNSAGDTALIMAAWKGDKASVELLCNNGADVTYRSPRGLASQVAANERHAECENILAERMGNKIEDYRAGAIRSATDLQTRNLTIETLTARVAEANELLELAKKDVNFHKLEKERLLSESALQGETYDSIRDQLHLMQRELGAVKGQASLAKDAAKNLRTLLDEERATNDGLRIRQCYTALQDERKAALEALEKHKQAAKEQSEMELQQRTELANHVQFLTERAKELDGVIEDLNKQLETAVNNAEVERLEKVQLEEYVKEVKATLQQTEGVLATVQAAASKTRTKPEDPRGTTKDAEVNGGHEPPPALPVRPQSHAAVVDATIGANAGADEHAAYMTDNRPDRYNSAFNVLRRSQTDTHILGGQSPRSPCEGSFTTVHGQHRADGALGGYRRNRQYNRPASEDLYSVSSVNGSVAELSPQIGTYHEARSTTGSSET</sequence>
<feature type="repeat" description="ANK" evidence="3">
    <location>
        <begin position="960"/>
        <end position="992"/>
    </location>
</feature>
<dbReference type="SUPFAM" id="SSF48403">
    <property type="entry name" value="Ankyrin repeat"/>
    <property type="match status" value="2"/>
</dbReference>
<dbReference type="InterPro" id="IPR002110">
    <property type="entry name" value="Ankyrin_rpt"/>
</dbReference>
<feature type="region of interest" description="Disordered" evidence="5">
    <location>
        <begin position="55"/>
        <end position="74"/>
    </location>
</feature>
<name>A0AAN7YII4_9PEZI</name>
<dbReference type="InterPro" id="IPR036770">
    <property type="entry name" value="Ankyrin_rpt-contain_sf"/>
</dbReference>
<dbReference type="PROSITE" id="PS50088">
    <property type="entry name" value="ANK_REPEAT"/>
    <property type="match status" value="5"/>
</dbReference>
<organism evidence="7 8">
    <name type="scientific">Meristemomyces frigidus</name>
    <dbReference type="NCBI Taxonomy" id="1508187"/>
    <lineage>
        <taxon>Eukaryota</taxon>
        <taxon>Fungi</taxon>
        <taxon>Dikarya</taxon>
        <taxon>Ascomycota</taxon>
        <taxon>Pezizomycotina</taxon>
        <taxon>Dothideomycetes</taxon>
        <taxon>Dothideomycetidae</taxon>
        <taxon>Mycosphaerellales</taxon>
        <taxon>Teratosphaeriaceae</taxon>
        <taxon>Meristemomyces</taxon>
    </lineage>
</organism>
<feature type="coiled-coil region" evidence="4">
    <location>
        <begin position="1591"/>
        <end position="1664"/>
    </location>
</feature>
<gene>
    <name evidence="7" type="ORF">LTR62_000841</name>
</gene>
<feature type="region of interest" description="Disordered" evidence="5">
    <location>
        <begin position="1692"/>
        <end position="1726"/>
    </location>
</feature>
<evidence type="ECO:0000256" key="3">
    <source>
        <dbReference type="PROSITE-ProRule" id="PRU00023"/>
    </source>
</evidence>
<feature type="coiled-coil region" evidence="4">
    <location>
        <begin position="1498"/>
        <end position="1532"/>
    </location>
</feature>
<evidence type="ECO:0000256" key="4">
    <source>
        <dbReference type="SAM" id="Coils"/>
    </source>
</evidence>
<proteinExistence type="predicted"/>
<reference evidence="7" key="1">
    <citation type="submission" date="2023-08" db="EMBL/GenBank/DDBJ databases">
        <title>Black Yeasts Isolated from many extreme environments.</title>
        <authorList>
            <person name="Coleine C."/>
            <person name="Stajich J.E."/>
            <person name="Selbmann L."/>
        </authorList>
    </citation>
    <scope>NUCLEOTIDE SEQUENCE</scope>
    <source>
        <strain evidence="7">CCFEE 5401</strain>
    </source>
</reference>